<dbReference type="AlphaFoldDB" id="A0A844ZGK1"/>
<dbReference type="RefSeq" id="WP_160683587.1">
    <property type="nucleotide sequence ID" value="NZ_WTYW01000003.1"/>
</dbReference>
<evidence type="ECO:0000313" key="5">
    <source>
        <dbReference type="Proteomes" id="UP000433104"/>
    </source>
</evidence>
<accession>A0A844ZGK1</accession>
<dbReference type="InterPro" id="IPR042099">
    <property type="entry name" value="ANL_N_sf"/>
</dbReference>
<dbReference type="Gene3D" id="3.40.50.12780">
    <property type="entry name" value="N-terminal domain of ligase-like"/>
    <property type="match status" value="1"/>
</dbReference>
<dbReference type="Pfam" id="PF13193">
    <property type="entry name" value="AMP-binding_C"/>
    <property type="match status" value="1"/>
</dbReference>
<dbReference type="InterPro" id="IPR045851">
    <property type="entry name" value="AMP-bd_C_sf"/>
</dbReference>
<dbReference type="InterPro" id="IPR025110">
    <property type="entry name" value="AMP-bd_C"/>
</dbReference>
<comment type="caution">
    <text evidence="4">The sequence shown here is derived from an EMBL/GenBank/DDBJ whole genome shotgun (WGS) entry which is preliminary data.</text>
</comment>
<evidence type="ECO:0000256" key="1">
    <source>
        <dbReference type="SAM" id="MobiDB-lite"/>
    </source>
</evidence>
<dbReference type="InterPro" id="IPR000873">
    <property type="entry name" value="AMP-dep_synth/lig_dom"/>
</dbReference>
<dbReference type="InterPro" id="IPR050237">
    <property type="entry name" value="ATP-dep_AMP-bd_enzyme"/>
</dbReference>
<dbReference type="NCBIfam" id="NF004837">
    <property type="entry name" value="PRK06187.1"/>
    <property type="match status" value="1"/>
</dbReference>
<feature type="region of interest" description="Disordered" evidence="1">
    <location>
        <begin position="324"/>
        <end position="368"/>
    </location>
</feature>
<dbReference type="PANTHER" id="PTHR43767:SF11">
    <property type="entry name" value="MEDIUM-CHAIN-FATTY-ACID--COA LIGASE"/>
    <property type="match status" value="1"/>
</dbReference>
<gene>
    <name evidence="4" type="ORF">GRI38_10750</name>
</gene>
<protein>
    <submittedName>
        <fullName evidence="4">Long-chain-fatty-acid--CoA ligase</fullName>
    </submittedName>
</protein>
<keyword evidence="4" id="KW-0436">Ligase</keyword>
<organism evidence="4 5">
    <name type="scientific">Parapontixanthobacter aurantiacus</name>
    <dbReference type="NCBI Taxonomy" id="1463599"/>
    <lineage>
        <taxon>Bacteria</taxon>
        <taxon>Pseudomonadati</taxon>
        <taxon>Pseudomonadota</taxon>
        <taxon>Alphaproteobacteria</taxon>
        <taxon>Sphingomonadales</taxon>
        <taxon>Erythrobacteraceae</taxon>
        <taxon>Parapontixanthobacter</taxon>
    </lineage>
</organism>
<dbReference type="Pfam" id="PF00501">
    <property type="entry name" value="AMP-binding"/>
    <property type="match status" value="1"/>
</dbReference>
<feature type="domain" description="AMP-dependent synthetase/ligase" evidence="2">
    <location>
        <begin position="18"/>
        <end position="385"/>
    </location>
</feature>
<feature type="domain" description="AMP-binding enzyme C-terminal" evidence="3">
    <location>
        <begin position="432"/>
        <end position="507"/>
    </location>
</feature>
<dbReference type="PANTHER" id="PTHR43767">
    <property type="entry name" value="LONG-CHAIN-FATTY-ACID--COA LIGASE"/>
    <property type="match status" value="1"/>
</dbReference>
<dbReference type="Proteomes" id="UP000433104">
    <property type="component" value="Unassembled WGS sequence"/>
</dbReference>
<sequence length="520" mass="56058">MIDGTMQDFTLTLDKFLDHAAKWHPNAEVVTAREAGETSRIGYAALNDRARQVTSALRSLGVKQGDRVATLAWNTQEHMEAWFGIMGMGAVCHTLNPRLTPEQLAWMIDQSSATLLLVSEDLVDLAQRIVAAAERTSCRVLVLGPDAGSGYSLSAIMKTAPTDAAWGDFDEKSPSGLCFTSGTTGAPKGVTYTHRANYLHTLKLLQADVTAITASDTVMPVVPMFHANAWGLPFACPAVGARLVLPGRQADGENLARLIADEGVTIAVGVPTVWLGLLDYLDANGDDLPNLKRIMVGGAPMAQALMDRIEARGIEVQTTWGMTELSPLGTATPPSAHNRDPRSSGRPAMGVDLRLSDPEGTPLSQQREVEGHLWVRGAAVVERYFGQDEPATVDGWFDTGDLACIESDGTVRITGRSKDLIKSGGEWINPGEIETIISALPCVSQSAVIGRSDPKWGERPLLLVEFREGFAPSDEDLLAALEGKVAAWCIPQEVVRLRAMPLAPTGKIDKLRLRDEYCRA</sequence>
<dbReference type="Gene3D" id="3.30.300.30">
    <property type="match status" value="1"/>
</dbReference>
<evidence type="ECO:0000313" key="4">
    <source>
        <dbReference type="EMBL" id="MXO86503.1"/>
    </source>
</evidence>
<dbReference type="PROSITE" id="PS00455">
    <property type="entry name" value="AMP_BINDING"/>
    <property type="match status" value="1"/>
</dbReference>
<dbReference type="GO" id="GO:0016877">
    <property type="term" value="F:ligase activity, forming carbon-sulfur bonds"/>
    <property type="evidence" value="ECO:0007669"/>
    <property type="project" value="UniProtKB-ARBA"/>
</dbReference>
<dbReference type="InterPro" id="IPR020845">
    <property type="entry name" value="AMP-binding_CS"/>
</dbReference>
<evidence type="ECO:0000259" key="2">
    <source>
        <dbReference type="Pfam" id="PF00501"/>
    </source>
</evidence>
<dbReference type="EMBL" id="WTYW01000003">
    <property type="protein sequence ID" value="MXO86503.1"/>
    <property type="molecule type" value="Genomic_DNA"/>
</dbReference>
<reference evidence="4 5" key="1">
    <citation type="submission" date="2019-12" db="EMBL/GenBank/DDBJ databases">
        <title>Genomic-based taxomic classification of the family Erythrobacteraceae.</title>
        <authorList>
            <person name="Xu L."/>
        </authorList>
    </citation>
    <scope>NUCLEOTIDE SEQUENCE [LARGE SCALE GENOMIC DNA]</scope>
    <source>
        <strain evidence="4 5">MCCC 1A09962</strain>
    </source>
</reference>
<keyword evidence="5" id="KW-1185">Reference proteome</keyword>
<dbReference type="OrthoDB" id="7415522at2"/>
<evidence type="ECO:0000259" key="3">
    <source>
        <dbReference type="Pfam" id="PF13193"/>
    </source>
</evidence>
<proteinExistence type="predicted"/>
<dbReference type="SUPFAM" id="SSF56801">
    <property type="entry name" value="Acetyl-CoA synthetase-like"/>
    <property type="match status" value="1"/>
</dbReference>
<name>A0A844ZGK1_9SPHN</name>